<feature type="compositionally biased region" description="Low complexity" evidence="1">
    <location>
        <begin position="423"/>
        <end position="441"/>
    </location>
</feature>
<feature type="compositionally biased region" description="Low complexity" evidence="1">
    <location>
        <begin position="378"/>
        <end position="397"/>
    </location>
</feature>
<protein>
    <submittedName>
        <fullName evidence="2">Uncharacterized protein</fullName>
    </submittedName>
</protein>
<feature type="compositionally biased region" description="Low complexity" evidence="1">
    <location>
        <begin position="29"/>
        <end position="42"/>
    </location>
</feature>
<feature type="region of interest" description="Disordered" evidence="1">
    <location>
        <begin position="1"/>
        <end position="492"/>
    </location>
</feature>
<feature type="compositionally biased region" description="Polar residues" evidence="1">
    <location>
        <begin position="97"/>
        <end position="108"/>
    </location>
</feature>
<feature type="compositionally biased region" description="Basic and acidic residues" evidence="1">
    <location>
        <begin position="276"/>
        <end position="292"/>
    </location>
</feature>
<dbReference type="AlphaFoldDB" id="A0AAN6X1L7"/>
<feature type="compositionally biased region" description="Polar residues" evidence="1">
    <location>
        <begin position="407"/>
        <end position="422"/>
    </location>
</feature>
<keyword evidence="3" id="KW-1185">Reference proteome</keyword>
<feature type="compositionally biased region" description="Polar residues" evidence="1">
    <location>
        <begin position="360"/>
        <end position="377"/>
    </location>
</feature>
<feature type="compositionally biased region" description="Basic and acidic residues" evidence="1">
    <location>
        <begin position="442"/>
        <end position="452"/>
    </location>
</feature>
<reference evidence="2" key="1">
    <citation type="journal article" date="2023" name="Mol. Phylogenet. Evol.">
        <title>Genome-scale phylogeny and comparative genomics of the fungal order Sordariales.</title>
        <authorList>
            <person name="Hensen N."/>
            <person name="Bonometti L."/>
            <person name="Westerberg I."/>
            <person name="Brannstrom I.O."/>
            <person name="Guillou S."/>
            <person name="Cros-Aarteil S."/>
            <person name="Calhoun S."/>
            <person name="Haridas S."/>
            <person name="Kuo A."/>
            <person name="Mondo S."/>
            <person name="Pangilinan J."/>
            <person name="Riley R."/>
            <person name="LaButti K."/>
            <person name="Andreopoulos B."/>
            <person name="Lipzen A."/>
            <person name="Chen C."/>
            <person name="Yan M."/>
            <person name="Daum C."/>
            <person name="Ng V."/>
            <person name="Clum A."/>
            <person name="Steindorff A."/>
            <person name="Ohm R.A."/>
            <person name="Martin F."/>
            <person name="Silar P."/>
            <person name="Natvig D.O."/>
            <person name="Lalanne C."/>
            <person name="Gautier V."/>
            <person name="Ament-Velasquez S.L."/>
            <person name="Kruys A."/>
            <person name="Hutchinson M.I."/>
            <person name="Powell A.J."/>
            <person name="Barry K."/>
            <person name="Miller A.N."/>
            <person name="Grigoriev I.V."/>
            <person name="Debuchy R."/>
            <person name="Gladieux P."/>
            <person name="Hiltunen Thoren M."/>
            <person name="Johannesson H."/>
        </authorList>
    </citation>
    <scope>NUCLEOTIDE SEQUENCE</scope>
    <source>
        <strain evidence="2">PSN309</strain>
    </source>
</reference>
<evidence type="ECO:0000256" key="1">
    <source>
        <dbReference type="SAM" id="MobiDB-lite"/>
    </source>
</evidence>
<accession>A0AAN6X1L7</accession>
<gene>
    <name evidence="2" type="ORF">QBC35DRAFT_246600</name>
</gene>
<dbReference type="EMBL" id="MU864355">
    <property type="protein sequence ID" value="KAK4192319.1"/>
    <property type="molecule type" value="Genomic_DNA"/>
</dbReference>
<sequence length="492" mass="51207">MSQQPHPTLINLPQPPSNPDTPEIPGTPTSTTTSLSALSTTAIKDGHRGALNHRGHQHTLSANSLEAERADRISRLPGLGTVSSRGPPQYNVGGSSGSPQITPTSSQFPGGRAPPAVYFDAGGQPTAATKMSTVGTASATEESVSGRSRTTTLAGGGPEEDQDQDHDMLTEMDSASASGYVDAMDEDLASRSVGTFEADDRGNMSDDEDGNASLVGFGEGAGSTVSGPIYHRRNFPHQQTSNTSSGWGVNGLERSNSGLSETAMAPQTTGTSVSAARRDAAARLSEHERSDRPSSNSESNTPASESALREHREARMVDGVALNPGSVNLDVTSAGVVQASGNNDDDDIFVDTSTRDPLAVQTQHPTSAIRETQQPGSHQHVAQHQQAAQARAAQCQQQPPPQQNAASFSSVAGQQREQTSFLSSPTAGSVASSTGTGAASREAAERIIREQMDMGASAGGNAALGTPPAGGQQLGSFFFEQQQQQQQQQQQR</sequence>
<feature type="compositionally biased region" description="Polar residues" evidence="1">
    <location>
        <begin position="126"/>
        <end position="153"/>
    </location>
</feature>
<organism evidence="2 3">
    <name type="scientific">Podospora australis</name>
    <dbReference type="NCBI Taxonomy" id="1536484"/>
    <lineage>
        <taxon>Eukaryota</taxon>
        <taxon>Fungi</taxon>
        <taxon>Dikarya</taxon>
        <taxon>Ascomycota</taxon>
        <taxon>Pezizomycotina</taxon>
        <taxon>Sordariomycetes</taxon>
        <taxon>Sordariomycetidae</taxon>
        <taxon>Sordariales</taxon>
        <taxon>Podosporaceae</taxon>
        <taxon>Podospora</taxon>
    </lineage>
</organism>
<name>A0AAN6X1L7_9PEZI</name>
<feature type="compositionally biased region" description="Polar residues" evidence="1">
    <location>
        <begin position="236"/>
        <end position="274"/>
    </location>
</feature>
<evidence type="ECO:0000313" key="3">
    <source>
        <dbReference type="Proteomes" id="UP001302126"/>
    </source>
</evidence>
<feature type="compositionally biased region" description="Low complexity" evidence="1">
    <location>
        <begin position="481"/>
        <end position="492"/>
    </location>
</feature>
<reference evidence="2" key="2">
    <citation type="submission" date="2023-05" db="EMBL/GenBank/DDBJ databases">
        <authorList>
            <consortium name="Lawrence Berkeley National Laboratory"/>
            <person name="Steindorff A."/>
            <person name="Hensen N."/>
            <person name="Bonometti L."/>
            <person name="Westerberg I."/>
            <person name="Brannstrom I.O."/>
            <person name="Guillou S."/>
            <person name="Cros-Aarteil S."/>
            <person name="Calhoun S."/>
            <person name="Haridas S."/>
            <person name="Kuo A."/>
            <person name="Mondo S."/>
            <person name="Pangilinan J."/>
            <person name="Riley R."/>
            <person name="Labutti K."/>
            <person name="Andreopoulos B."/>
            <person name="Lipzen A."/>
            <person name="Chen C."/>
            <person name="Yanf M."/>
            <person name="Daum C."/>
            <person name="Ng V."/>
            <person name="Clum A."/>
            <person name="Ohm R."/>
            <person name="Martin F."/>
            <person name="Silar P."/>
            <person name="Natvig D."/>
            <person name="Lalanne C."/>
            <person name="Gautier V."/>
            <person name="Ament-Velasquez S.L."/>
            <person name="Kruys A."/>
            <person name="Hutchinson M.I."/>
            <person name="Powell A.J."/>
            <person name="Barry K."/>
            <person name="Miller A.N."/>
            <person name="Grigoriev I.V."/>
            <person name="Debuchy R."/>
            <person name="Gladieux P."/>
            <person name="Thoren M.H."/>
            <person name="Johannesson H."/>
        </authorList>
    </citation>
    <scope>NUCLEOTIDE SEQUENCE</scope>
    <source>
        <strain evidence="2">PSN309</strain>
    </source>
</reference>
<feature type="compositionally biased region" description="Polar residues" evidence="1">
    <location>
        <begin position="293"/>
        <end position="304"/>
    </location>
</feature>
<comment type="caution">
    <text evidence="2">The sequence shown here is derived from an EMBL/GenBank/DDBJ whole genome shotgun (WGS) entry which is preliminary data.</text>
</comment>
<proteinExistence type="predicted"/>
<dbReference type="Proteomes" id="UP001302126">
    <property type="component" value="Unassembled WGS sequence"/>
</dbReference>
<feature type="compositionally biased region" description="Basic and acidic residues" evidence="1">
    <location>
        <begin position="307"/>
        <end position="316"/>
    </location>
</feature>
<evidence type="ECO:0000313" key="2">
    <source>
        <dbReference type="EMBL" id="KAK4192319.1"/>
    </source>
</evidence>